<dbReference type="AlphaFoldDB" id="A0A8T9CEM1"/>
<keyword evidence="7" id="KW-0411">Iron-sulfur</keyword>
<dbReference type="Gene3D" id="3.20.20.70">
    <property type="entry name" value="Aldolase class I"/>
    <property type="match status" value="1"/>
</dbReference>
<dbReference type="InterPro" id="IPR058240">
    <property type="entry name" value="rSAM_sf"/>
</dbReference>
<evidence type="ECO:0000256" key="4">
    <source>
        <dbReference type="ARBA" id="ARBA00022723"/>
    </source>
</evidence>
<feature type="domain" description="Radical SAM core" evidence="8">
    <location>
        <begin position="159"/>
        <end position="394"/>
    </location>
</feature>
<keyword evidence="2" id="KW-0004">4Fe-4S</keyword>
<dbReference type="PANTHER" id="PTHR30538">
    <property type="entry name" value="LYSINE 2,3-AMINOMUTASE-RELATED"/>
    <property type="match status" value="1"/>
</dbReference>
<evidence type="ECO:0000259" key="8">
    <source>
        <dbReference type="PROSITE" id="PS51918"/>
    </source>
</evidence>
<reference evidence="9 10" key="1">
    <citation type="submission" date="2018-05" db="EMBL/GenBank/DDBJ databases">
        <title>Genome sequencing and assembly of the regulated plant pathogen Lachnellula willkommii and related sister species for the development of diagnostic species identification markers.</title>
        <authorList>
            <person name="Giroux E."/>
            <person name="Bilodeau G."/>
        </authorList>
    </citation>
    <scope>NUCLEOTIDE SEQUENCE [LARGE SCALE GENOMIC DNA]</scope>
    <source>
        <strain evidence="9 10">CBS 268.59</strain>
    </source>
</reference>
<keyword evidence="3" id="KW-0949">S-adenosyl-L-methionine</keyword>
<evidence type="ECO:0000256" key="5">
    <source>
        <dbReference type="ARBA" id="ARBA00022898"/>
    </source>
</evidence>
<dbReference type="OrthoDB" id="5396721at2759"/>
<keyword evidence="6" id="KW-0408">Iron</keyword>
<comment type="cofactor">
    <cofactor evidence="1">
        <name>pyridoxal 5'-phosphate</name>
        <dbReference type="ChEBI" id="CHEBI:597326"/>
    </cofactor>
</comment>
<comment type="caution">
    <text evidence="9">The sequence shown here is derived from an EMBL/GenBank/DDBJ whole genome shotgun (WGS) entry which is preliminary data.</text>
</comment>
<dbReference type="GO" id="GO:0046872">
    <property type="term" value="F:metal ion binding"/>
    <property type="evidence" value="ECO:0007669"/>
    <property type="project" value="UniProtKB-KW"/>
</dbReference>
<dbReference type="EMBL" id="QGMK01000133">
    <property type="protein sequence ID" value="TVY83971.1"/>
    <property type="molecule type" value="Genomic_DNA"/>
</dbReference>
<dbReference type="SUPFAM" id="SSF102114">
    <property type="entry name" value="Radical SAM enzymes"/>
    <property type="match status" value="1"/>
</dbReference>
<evidence type="ECO:0000256" key="2">
    <source>
        <dbReference type="ARBA" id="ARBA00022485"/>
    </source>
</evidence>
<accession>A0A8T9CEM1</accession>
<dbReference type="InterPro" id="IPR003739">
    <property type="entry name" value="Lys_aminomutase/Glu_NH3_mut"/>
</dbReference>
<dbReference type="GO" id="GO:0051539">
    <property type="term" value="F:4 iron, 4 sulfur cluster binding"/>
    <property type="evidence" value="ECO:0007669"/>
    <property type="project" value="UniProtKB-KW"/>
</dbReference>
<gene>
    <name evidence="9" type="ORF">LSUE1_G002981</name>
</gene>
<evidence type="ECO:0000256" key="3">
    <source>
        <dbReference type="ARBA" id="ARBA00022691"/>
    </source>
</evidence>
<proteinExistence type="predicted"/>
<dbReference type="InterPro" id="IPR013785">
    <property type="entry name" value="Aldolase_TIM"/>
</dbReference>
<dbReference type="PROSITE" id="PS51918">
    <property type="entry name" value="RADICAL_SAM"/>
    <property type="match status" value="1"/>
</dbReference>
<keyword evidence="5" id="KW-0663">Pyridoxal phosphate</keyword>
<keyword evidence="4" id="KW-0479">Metal-binding</keyword>
<dbReference type="SFLD" id="SFLDS00029">
    <property type="entry name" value="Radical_SAM"/>
    <property type="match status" value="1"/>
</dbReference>
<evidence type="ECO:0000313" key="9">
    <source>
        <dbReference type="EMBL" id="TVY83971.1"/>
    </source>
</evidence>
<dbReference type="GO" id="GO:0003824">
    <property type="term" value="F:catalytic activity"/>
    <property type="evidence" value="ECO:0007669"/>
    <property type="project" value="InterPro"/>
</dbReference>
<dbReference type="PANTHER" id="PTHR30538:SF0">
    <property type="entry name" value="L-LYSINE 2,3-AMINOMUTASE AQ_1632-RELATED"/>
    <property type="match status" value="1"/>
</dbReference>
<evidence type="ECO:0000313" key="10">
    <source>
        <dbReference type="Proteomes" id="UP000469558"/>
    </source>
</evidence>
<evidence type="ECO:0000256" key="7">
    <source>
        <dbReference type="ARBA" id="ARBA00023014"/>
    </source>
</evidence>
<organism evidence="9 10">
    <name type="scientific">Lachnellula suecica</name>
    <dbReference type="NCBI Taxonomy" id="602035"/>
    <lineage>
        <taxon>Eukaryota</taxon>
        <taxon>Fungi</taxon>
        <taxon>Dikarya</taxon>
        <taxon>Ascomycota</taxon>
        <taxon>Pezizomycotina</taxon>
        <taxon>Leotiomycetes</taxon>
        <taxon>Helotiales</taxon>
        <taxon>Lachnaceae</taxon>
        <taxon>Lachnellula</taxon>
    </lineage>
</organism>
<dbReference type="Proteomes" id="UP000469558">
    <property type="component" value="Unassembled WGS sequence"/>
</dbReference>
<evidence type="ECO:0000256" key="6">
    <source>
        <dbReference type="ARBA" id="ARBA00023004"/>
    </source>
</evidence>
<protein>
    <submittedName>
        <fullName evidence="9">Putative L-lysine 2,3-aminomutase</fullName>
    </submittedName>
</protein>
<dbReference type="SFLD" id="SFLDG01070">
    <property type="entry name" value="PLP-dependent"/>
    <property type="match status" value="1"/>
</dbReference>
<name>A0A8T9CEM1_9HELO</name>
<dbReference type="InterPro" id="IPR007197">
    <property type="entry name" value="rSAM"/>
</dbReference>
<sequence>MKLEQLFSNFSRARPFETMKWELFSKCAIKEILKTHAPHLNTRAYMAAAEIFPFRVNPYVVEKLIDWSNTPNDPMFKLTFPQPEMVTPGQLSSVLEAMDRKERKEALQKAAAEHSNRGPRNALVAAAEKVRGNFNPHPAGQKTQNVPKVDGHPLEGIQHKYRETMLFFPAEGQFCHTWCTYCFRWPQFTSVGSAQQFKSKNPERLRDYIAAHPNLQDVLFTGGDPMVMTTEQIRRYIDPILHNAGTDHLNTIRFGTKSLAYWPYRFLDDKDAKPTLKYFEDIIKSGKHVSIQAHFTHPRELETAEVQEAMRLIHMTGANIRTQSPVIRGINDSADVWAKMWKMQVNLGATPYYMFIERDTGAKDYFSLPLARAHEIYTTAKSRLAGTARHARGPSMSAEPGKIAINGVIDIPDKGKYFILEFLQARNPAWIGKPFLAEFSPTATWINELTPAFGAERFFYEDEFDTIKANDAQSSGQMNWDGPPCGSK</sequence>
<keyword evidence="10" id="KW-1185">Reference proteome</keyword>
<evidence type="ECO:0000256" key="1">
    <source>
        <dbReference type="ARBA" id="ARBA00001933"/>
    </source>
</evidence>